<keyword evidence="2" id="KW-0963">Cytoplasm</keyword>
<evidence type="ECO:0000259" key="12">
    <source>
        <dbReference type="PROSITE" id="PS51755"/>
    </source>
</evidence>
<dbReference type="Gene3D" id="1.10.10.10">
    <property type="entry name" value="Winged helix-like DNA-binding domain superfamily/Winged helix DNA-binding domain"/>
    <property type="match status" value="1"/>
</dbReference>
<evidence type="ECO:0000256" key="2">
    <source>
        <dbReference type="ARBA" id="ARBA00022490"/>
    </source>
</evidence>
<evidence type="ECO:0000313" key="14">
    <source>
        <dbReference type="Proteomes" id="UP000182466"/>
    </source>
</evidence>
<dbReference type="PANTHER" id="PTHR48111:SF4">
    <property type="entry name" value="DNA-BINDING DUAL TRANSCRIPTIONAL REGULATOR OMPR"/>
    <property type="match status" value="1"/>
</dbReference>
<dbReference type="GO" id="GO:0000976">
    <property type="term" value="F:transcription cis-regulatory region binding"/>
    <property type="evidence" value="ECO:0007669"/>
    <property type="project" value="TreeGrafter"/>
</dbReference>
<dbReference type="SUPFAM" id="SSF46894">
    <property type="entry name" value="C-terminal effector domain of the bipartite response regulators"/>
    <property type="match status" value="1"/>
</dbReference>
<dbReference type="STRING" id="999627.SAMN05216236_13645"/>
<evidence type="ECO:0000256" key="4">
    <source>
        <dbReference type="ARBA" id="ARBA00023012"/>
    </source>
</evidence>
<feature type="modified residue" description="4-aspartylphosphate" evidence="9">
    <location>
        <position position="104"/>
    </location>
</feature>
<dbReference type="PROSITE" id="PS51755">
    <property type="entry name" value="OMPR_PHOB"/>
    <property type="match status" value="1"/>
</dbReference>
<keyword evidence="4" id="KW-0902">Two-component regulatory system</keyword>
<evidence type="ECO:0000256" key="5">
    <source>
        <dbReference type="ARBA" id="ARBA00023015"/>
    </source>
</evidence>
<dbReference type="InterPro" id="IPR001789">
    <property type="entry name" value="Sig_transdc_resp-reg_receiver"/>
</dbReference>
<dbReference type="PANTHER" id="PTHR48111">
    <property type="entry name" value="REGULATOR OF RPOS"/>
    <property type="match status" value="1"/>
</dbReference>
<dbReference type="GO" id="GO:0032993">
    <property type="term" value="C:protein-DNA complex"/>
    <property type="evidence" value="ECO:0007669"/>
    <property type="project" value="TreeGrafter"/>
</dbReference>
<evidence type="ECO:0000256" key="1">
    <source>
        <dbReference type="ARBA" id="ARBA00004496"/>
    </source>
</evidence>
<keyword evidence="6 10" id="KW-0238">DNA-binding</keyword>
<dbReference type="Gene3D" id="6.10.250.690">
    <property type="match status" value="1"/>
</dbReference>
<dbReference type="InterPro" id="IPR001867">
    <property type="entry name" value="OmpR/PhoB-type_DNA-bd"/>
</dbReference>
<keyword evidence="5" id="KW-0805">Transcription regulation</keyword>
<dbReference type="Pfam" id="PF00072">
    <property type="entry name" value="Response_reg"/>
    <property type="match status" value="1"/>
</dbReference>
<dbReference type="SMART" id="SM00448">
    <property type="entry name" value="REC"/>
    <property type="match status" value="1"/>
</dbReference>
<gene>
    <name evidence="13" type="ORF">SAMN05216236_13645</name>
</gene>
<dbReference type="Gene3D" id="3.40.50.2300">
    <property type="match status" value="1"/>
</dbReference>
<sequence length="290" mass="33279">MPFIRNILGVELAPVFDVARLYLWFCYSFARTSQSTRQRELEYPCYMVGGQHSNKVLVVDDDRGICIFLKRFLGDEGFVVKAAHEGRKMRRALADDAYNLILLDLGFPQGEDGVTLARRLRVQYDYPLIILSGKNTTIDKVVCLELGADDYVTKPFEPRELLARMRTVMRRYSGRIDRGSAQEQHDVMLSFAGWRLDLERYHLLAPTGERTRLTRREFDVLRALVQRRGRVLTREQILDIVANRSWSPYDRSVDVLIGKLRRKLGDGASDAQLIKTVRGIGYMFAPSGQA</sequence>
<evidence type="ECO:0000256" key="3">
    <source>
        <dbReference type="ARBA" id="ARBA00022553"/>
    </source>
</evidence>
<dbReference type="eggNOG" id="COG0745">
    <property type="taxonomic scope" value="Bacteria"/>
</dbReference>
<keyword evidence="3 9" id="KW-0597">Phosphoprotein</keyword>
<dbReference type="InterPro" id="IPR036388">
    <property type="entry name" value="WH-like_DNA-bd_sf"/>
</dbReference>
<feature type="DNA-binding region" description="OmpR/PhoB-type" evidence="10">
    <location>
        <begin position="186"/>
        <end position="286"/>
    </location>
</feature>
<dbReference type="AlphaFoldDB" id="A0A1I7DWP3"/>
<dbReference type="InterPro" id="IPR039420">
    <property type="entry name" value="WalR-like"/>
</dbReference>
<evidence type="ECO:0000313" key="13">
    <source>
        <dbReference type="EMBL" id="SFU16120.1"/>
    </source>
</evidence>
<dbReference type="GO" id="GO:0006355">
    <property type="term" value="P:regulation of DNA-templated transcription"/>
    <property type="evidence" value="ECO:0007669"/>
    <property type="project" value="InterPro"/>
</dbReference>
<dbReference type="InterPro" id="IPR016032">
    <property type="entry name" value="Sig_transdc_resp-reg_C-effctor"/>
</dbReference>
<dbReference type="Proteomes" id="UP000182466">
    <property type="component" value="Unassembled WGS sequence"/>
</dbReference>
<proteinExistence type="predicted"/>
<comment type="subcellular location">
    <subcellularLocation>
        <location evidence="1">Cytoplasm</location>
    </subcellularLocation>
</comment>
<keyword evidence="7" id="KW-0804">Transcription</keyword>
<evidence type="ECO:0000256" key="7">
    <source>
        <dbReference type="ARBA" id="ARBA00023163"/>
    </source>
</evidence>
<dbReference type="GO" id="GO:0000156">
    <property type="term" value="F:phosphorelay response regulator activity"/>
    <property type="evidence" value="ECO:0007669"/>
    <property type="project" value="TreeGrafter"/>
</dbReference>
<keyword evidence="14" id="KW-1185">Reference proteome</keyword>
<evidence type="ECO:0000256" key="9">
    <source>
        <dbReference type="PROSITE-ProRule" id="PRU00169"/>
    </source>
</evidence>
<dbReference type="SMART" id="SM00862">
    <property type="entry name" value="Trans_reg_C"/>
    <property type="match status" value="1"/>
</dbReference>
<feature type="domain" description="Response regulatory" evidence="11">
    <location>
        <begin position="55"/>
        <end position="169"/>
    </location>
</feature>
<dbReference type="Pfam" id="PF00486">
    <property type="entry name" value="Trans_reg_C"/>
    <property type="match status" value="1"/>
</dbReference>
<accession>A0A1I7DWP3</accession>
<evidence type="ECO:0000256" key="6">
    <source>
        <dbReference type="ARBA" id="ARBA00023125"/>
    </source>
</evidence>
<protein>
    <recommendedName>
        <fullName evidence="8">Regulatory protein VirG</fullName>
    </recommendedName>
</protein>
<dbReference type="EMBL" id="FPAW01000036">
    <property type="protein sequence ID" value="SFU16120.1"/>
    <property type="molecule type" value="Genomic_DNA"/>
</dbReference>
<dbReference type="PROSITE" id="PS50110">
    <property type="entry name" value="RESPONSE_REGULATORY"/>
    <property type="match status" value="1"/>
</dbReference>
<name>A0A1I7DWP3_9RHOB</name>
<evidence type="ECO:0000259" key="11">
    <source>
        <dbReference type="PROSITE" id="PS50110"/>
    </source>
</evidence>
<evidence type="ECO:0000256" key="8">
    <source>
        <dbReference type="ARBA" id="ARBA00067337"/>
    </source>
</evidence>
<dbReference type="SUPFAM" id="SSF52172">
    <property type="entry name" value="CheY-like"/>
    <property type="match status" value="1"/>
</dbReference>
<dbReference type="GO" id="GO:0005829">
    <property type="term" value="C:cytosol"/>
    <property type="evidence" value="ECO:0007669"/>
    <property type="project" value="TreeGrafter"/>
</dbReference>
<organism evidence="13 14">
    <name type="scientific">Sedimentitalea nanhaiensis</name>
    <dbReference type="NCBI Taxonomy" id="999627"/>
    <lineage>
        <taxon>Bacteria</taxon>
        <taxon>Pseudomonadati</taxon>
        <taxon>Pseudomonadota</taxon>
        <taxon>Alphaproteobacteria</taxon>
        <taxon>Rhodobacterales</taxon>
        <taxon>Paracoccaceae</taxon>
        <taxon>Sedimentitalea</taxon>
    </lineage>
</organism>
<dbReference type="CDD" id="cd00383">
    <property type="entry name" value="trans_reg_C"/>
    <property type="match status" value="1"/>
</dbReference>
<dbReference type="FunFam" id="1.10.10.10:FF:000099">
    <property type="entry name" value="Two-component system response regulator TorR"/>
    <property type="match status" value="1"/>
</dbReference>
<feature type="domain" description="OmpR/PhoB-type" evidence="12">
    <location>
        <begin position="186"/>
        <end position="286"/>
    </location>
</feature>
<reference evidence="13 14" key="1">
    <citation type="submission" date="2016-10" db="EMBL/GenBank/DDBJ databases">
        <authorList>
            <person name="de Groot N.N."/>
        </authorList>
    </citation>
    <scope>NUCLEOTIDE SEQUENCE [LARGE SCALE GENOMIC DNA]</scope>
    <source>
        <strain evidence="13 14">CGMCC 1.10959</strain>
    </source>
</reference>
<dbReference type="InterPro" id="IPR011006">
    <property type="entry name" value="CheY-like_superfamily"/>
</dbReference>
<evidence type="ECO:0000256" key="10">
    <source>
        <dbReference type="PROSITE-ProRule" id="PRU01091"/>
    </source>
</evidence>